<name>A0ABU9YYS7_9RHOO</name>
<evidence type="ECO:0000313" key="2">
    <source>
        <dbReference type="EMBL" id="MEN3068946.1"/>
    </source>
</evidence>
<sequence length="196" mass="21501">MNDITSPSVSLSSRLKGETAAQHERMHRLMERGNPFSSREAYARFVAAQYLFQRDIEHLFADPAVRAAVPDLDSRGRQQASRDDLADLGAAVPEAPIASVGVSMPAALGWLYVSEGSTLGAAFLFKEAQARLGLSAEFGARNLAAYPEGRAQVWRRFVASLDSEQIPFADHDQVIAGANLAYDRFGELLQHHFQLN</sequence>
<proteinExistence type="predicted"/>
<feature type="region of interest" description="Disordered" evidence="1">
    <location>
        <begin position="1"/>
        <end position="20"/>
    </location>
</feature>
<dbReference type="InterPro" id="IPR016053">
    <property type="entry name" value="Haem_Oase-like"/>
</dbReference>
<dbReference type="InterPro" id="IPR016084">
    <property type="entry name" value="Haem_Oase-like_multi-hlx"/>
</dbReference>
<dbReference type="SUPFAM" id="SSF48613">
    <property type="entry name" value="Heme oxygenase-like"/>
    <property type="match status" value="1"/>
</dbReference>
<comment type="caution">
    <text evidence="2">The sequence shown here is derived from an EMBL/GenBank/DDBJ whole genome shotgun (WGS) entry which is preliminary data.</text>
</comment>
<dbReference type="EMBL" id="JBDIVE010000005">
    <property type="protein sequence ID" value="MEN3068946.1"/>
    <property type="molecule type" value="Genomic_DNA"/>
</dbReference>
<dbReference type="Gene3D" id="1.20.910.10">
    <property type="entry name" value="Heme oxygenase-like"/>
    <property type="match status" value="1"/>
</dbReference>
<dbReference type="CDD" id="cd19166">
    <property type="entry name" value="HemeO-bac"/>
    <property type="match status" value="1"/>
</dbReference>
<organism evidence="2 3">
    <name type="scientific">Uliginosibacterium sediminicola</name>
    <dbReference type="NCBI Taxonomy" id="2024550"/>
    <lineage>
        <taxon>Bacteria</taxon>
        <taxon>Pseudomonadati</taxon>
        <taxon>Pseudomonadota</taxon>
        <taxon>Betaproteobacteria</taxon>
        <taxon>Rhodocyclales</taxon>
        <taxon>Zoogloeaceae</taxon>
        <taxon>Uliginosibacterium</taxon>
    </lineage>
</organism>
<gene>
    <name evidence="2" type="ORF">ABDB84_10685</name>
</gene>
<reference evidence="2 3" key="1">
    <citation type="journal article" date="2018" name="Int. J. Syst. Evol. Microbiol.">
        <title>Uliginosibacterium sediminicola sp. nov., isolated from freshwater sediment.</title>
        <authorList>
            <person name="Hwang W.M."/>
            <person name="Kim S.M."/>
            <person name="Kang K."/>
            <person name="Ahn T.Y."/>
        </authorList>
    </citation>
    <scope>NUCLEOTIDE SEQUENCE [LARGE SCALE GENOMIC DNA]</scope>
    <source>
        <strain evidence="2 3">M1-21</strain>
    </source>
</reference>
<evidence type="ECO:0000256" key="1">
    <source>
        <dbReference type="SAM" id="MobiDB-lite"/>
    </source>
</evidence>
<dbReference type="Proteomes" id="UP001410394">
    <property type="component" value="Unassembled WGS sequence"/>
</dbReference>
<feature type="compositionally biased region" description="Polar residues" evidence="1">
    <location>
        <begin position="1"/>
        <end position="13"/>
    </location>
</feature>
<protein>
    <submittedName>
        <fullName evidence="2">Biliverdin-producing heme oxygenase</fullName>
    </submittedName>
</protein>
<dbReference type="RefSeq" id="WP_345919717.1">
    <property type="nucleotide sequence ID" value="NZ_JBDIVE010000005.1"/>
</dbReference>
<keyword evidence="3" id="KW-1185">Reference proteome</keyword>
<evidence type="ECO:0000313" key="3">
    <source>
        <dbReference type="Proteomes" id="UP001410394"/>
    </source>
</evidence>
<accession>A0ABU9YYS7</accession>
<dbReference type="Pfam" id="PF01126">
    <property type="entry name" value="Heme_oxygenase"/>
    <property type="match status" value="1"/>
</dbReference>